<accession>A0ABZ1UHY1</accession>
<keyword evidence="1" id="KW-0732">Signal</keyword>
<evidence type="ECO:0000313" key="4">
    <source>
        <dbReference type="Proteomes" id="UP000321323"/>
    </source>
</evidence>
<feature type="signal peptide" evidence="1">
    <location>
        <begin position="1"/>
        <end position="21"/>
    </location>
</feature>
<dbReference type="InterPro" id="IPR013424">
    <property type="entry name" value="Ice-binding_C"/>
</dbReference>
<protein>
    <submittedName>
        <fullName evidence="3">PEP-CTERM sorting domain-containing protein</fullName>
    </submittedName>
</protein>
<keyword evidence="4" id="KW-1185">Reference proteome</keyword>
<dbReference type="EMBL" id="CP136508">
    <property type="protein sequence ID" value="WUR11849.1"/>
    <property type="molecule type" value="Genomic_DNA"/>
</dbReference>
<dbReference type="NCBIfam" id="TIGR02595">
    <property type="entry name" value="PEP_CTERM"/>
    <property type="match status" value="1"/>
</dbReference>
<organism evidence="3 4">
    <name type="scientific">[Empedobacter] haloabium</name>
    <dbReference type="NCBI Taxonomy" id="592317"/>
    <lineage>
        <taxon>Bacteria</taxon>
        <taxon>Pseudomonadati</taxon>
        <taxon>Pseudomonadota</taxon>
        <taxon>Betaproteobacteria</taxon>
        <taxon>Burkholderiales</taxon>
        <taxon>Oxalobacteraceae</taxon>
        <taxon>Telluria group</taxon>
        <taxon>Telluria group incertae sedis</taxon>
    </lineage>
</organism>
<evidence type="ECO:0000313" key="3">
    <source>
        <dbReference type="EMBL" id="WUR11849.1"/>
    </source>
</evidence>
<evidence type="ECO:0000259" key="2">
    <source>
        <dbReference type="Pfam" id="PF07589"/>
    </source>
</evidence>
<name>A0ABZ1UHY1_9BURK</name>
<evidence type="ECO:0000256" key="1">
    <source>
        <dbReference type="SAM" id="SignalP"/>
    </source>
</evidence>
<proteinExistence type="predicted"/>
<reference evidence="3 4" key="1">
    <citation type="journal article" date="2019" name="Int. J. Syst. Evol. Microbiol.">
        <title>The Draft Whole-Genome Sequence of the Antibiotic Producer Empedobacter haloabium ATCC 31962 Provides Indications for Its Taxonomic Reclassification.</title>
        <authorList>
            <person name="Miess H."/>
            <person name="Arlt P."/>
            <person name="Apel A.K."/>
            <person name="Weber T."/>
            <person name="Nieselt K."/>
            <person name="Hanssen F."/>
            <person name="Czemmel S."/>
            <person name="Nahnsen S."/>
            <person name="Gross H."/>
        </authorList>
    </citation>
    <scope>NUCLEOTIDE SEQUENCE [LARGE SCALE GENOMIC DNA]</scope>
    <source>
        <strain evidence="3 4">ATCC 31962</strain>
    </source>
</reference>
<feature type="domain" description="Ice-binding protein C-terminal" evidence="2">
    <location>
        <begin position="225"/>
        <end position="247"/>
    </location>
</feature>
<dbReference type="Proteomes" id="UP000321323">
    <property type="component" value="Chromosome"/>
</dbReference>
<feature type="chain" id="PRO_5045741955" evidence="1">
    <location>
        <begin position="22"/>
        <end position="251"/>
    </location>
</feature>
<gene>
    <name evidence="3" type="ORF">E7V67_019395</name>
</gene>
<sequence>MNQKITTLLIAGLLFSGAASAASQASSASMRLSNLNLSVFDLTPDDGVTSAFTVKEMTTEIEASLYDGRQSWSDDQYPTGAASVNIAKYGSSSQTAWAGQFGGFDLNSSSATNSMTAGSWVSQRLTLTLAPQSGLVLDGWLSMTGHKATPSSNWLQSVYLNLTPQGSTGASEYRFEKRLVSTTFGPNDLDSNEQITMSYVNTSDVARDVSFQLYTQTSIRTVGLVPEPSTYAMLGAGLLALGLHARRRRTS</sequence>
<dbReference type="Pfam" id="PF07589">
    <property type="entry name" value="PEP-CTERM"/>
    <property type="match status" value="1"/>
</dbReference>